<dbReference type="Proteomes" id="UP000003277">
    <property type="component" value="Unassembled WGS sequence"/>
</dbReference>
<organism evidence="2 3">
    <name type="scientific">Dialister succinatiphilus YIT 11850</name>
    <dbReference type="NCBI Taxonomy" id="742743"/>
    <lineage>
        <taxon>Bacteria</taxon>
        <taxon>Bacillati</taxon>
        <taxon>Bacillota</taxon>
        <taxon>Negativicutes</taxon>
        <taxon>Veillonellales</taxon>
        <taxon>Veillonellaceae</taxon>
        <taxon>Dialister</taxon>
    </lineage>
</organism>
<dbReference type="HOGENOM" id="CLU_1684515_0_0_9"/>
<proteinExistence type="predicted"/>
<keyword evidence="3" id="KW-1185">Reference proteome</keyword>
<dbReference type="eggNOG" id="ENOG5033DVN">
    <property type="taxonomic scope" value="Bacteria"/>
</dbReference>
<comment type="caution">
    <text evidence="2">The sequence shown here is derived from an EMBL/GenBank/DDBJ whole genome shotgun (WGS) entry which is preliminary data.</text>
</comment>
<evidence type="ECO:0000313" key="2">
    <source>
        <dbReference type="EMBL" id="EHO62408.1"/>
    </source>
</evidence>
<dbReference type="RefSeq" id="WP_008860192.1">
    <property type="nucleotide sequence ID" value="NZ_JH591188.1"/>
</dbReference>
<reference evidence="2 3" key="1">
    <citation type="submission" date="2011-11" db="EMBL/GenBank/DDBJ databases">
        <title>The Genome Sequence of Dialister succinatiphilus YIT 11850.</title>
        <authorList>
            <consortium name="The Broad Institute Genome Sequencing Platform"/>
            <person name="Earl A."/>
            <person name="Ward D."/>
            <person name="Feldgarden M."/>
            <person name="Gevers D."/>
            <person name="Morotomi M."/>
            <person name="Young S.K."/>
            <person name="Zeng Q."/>
            <person name="Gargeya S."/>
            <person name="Fitzgerald M."/>
            <person name="Haas B."/>
            <person name="Abouelleil A."/>
            <person name="Alvarado L."/>
            <person name="Arachchi H.M."/>
            <person name="Berlin A."/>
            <person name="Brown A."/>
            <person name="Chapman S.B."/>
            <person name="Dunbar C."/>
            <person name="Gearin G."/>
            <person name="Goldberg J."/>
            <person name="Griggs A."/>
            <person name="Gujja S."/>
            <person name="Heiman D."/>
            <person name="Howarth C."/>
            <person name="Lui A."/>
            <person name="MacDonald P.J.P."/>
            <person name="Montmayeur A."/>
            <person name="Murphy C."/>
            <person name="Neiman D."/>
            <person name="Pearson M."/>
            <person name="Priest M."/>
            <person name="Roberts A."/>
            <person name="Saif S."/>
            <person name="Shea T."/>
            <person name="Sisk P."/>
            <person name="Stolte C."/>
            <person name="Sykes S."/>
            <person name="Wortman J."/>
            <person name="Nusbaum C."/>
            <person name="Birren B."/>
        </authorList>
    </citation>
    <scope>NUCLEOTIDE SEQUENCE [LARGE SCALE GENOMIC DNA]</scope>
    <source>
        <strain evidence="2 3">YIT 11850</strain>
    </source>
</reference>
<dbReference type="OrthoDB" id="3034522at2"/>
<dbReference type="STRING" id="742743.HMPREF9453_01698"/>
<gene>
    <name evidence="2" type="ORF">HMPREF9453_01698</name>
</gene>
<feature type="signal peptide" evidence="1">
    <location>
        <begin position="1"/>
        <end position="25"/>
    </location>
</feature>
<dbReference type="EMBL" id="ADLT01000053">
    <property type="protein sequence ID" value="EHO62408.1"/>
    <property type="molecule type" value="Genomic_DNA"/>
</dbReference>
<name>H1D260_9FIRM</name>
<dbReference type="PATRIC" id="fig|742743.3.peg.1724"/>
<accession>H1D260</accession>
<keyword evidence="1" id="KW-0732">Signal</keyword>
<evidence type="ECO:0000313" key="3">
    <source>
        <dbReference type="Proteomes" id="UP000003277"/>
    </source>
</evidence>
<feature type="chain" id="PRO_5003548890" evidence="1">
    <location>
        <begin position="26"/>
        <end position="156"/>
    </location>
</feature>
<evidence type="ECO:0000256" key="1">
    <source>
        <dbReference type="SAM" id="SignalP"/>
    </source>
</evidence>
<dbReference type="AlphaFoldDB" id="H1D260"/>
<protein>
    <submittedName>
        <fullName evidence="2">Uncharacterized protein</fullName>
    </submittedName>
</protein>
<sequence length="156" mass="17340">MRFGKILLMGLMAACLMGASSRAWDEGNTICPGDGGAEAEQIRIFIKNWKKVYPMDGEPVREFAVTDLDGNGLLEILVRSPESEDIPVVYEVTPDHDGLKKRNKKWYSRQISGQSIAWFVMHPETAAGPWTGNIDDAEAMLQDSYDVNTGRKEAFG</sequence>